<dbReference type="SMART" id="SM00245">
    <property type="entry name" value="TSPc"/>
    <property type="match status" value="1"/>
</dbReference>
<dbReference type="Pfam" id="PF03572">
    <property type="entry name" value="Peptidase_S41"/>
    <property type="match status" value="1"/>
</dbReference>
<dbReference type="InterPro" id="IPR029045">
    <property type="entry name" value="ClpP/crotonase-like_dom_sf"/>
</dbReference>
<evidence type="ECO:0000256" key="3">
    <source>
        <dbReference type="ARBA" id="ARBA00022825"/>
    </source>
</evidence>
<evidence type="ECO:0000259" key="4">
    <source>
        <dbReference type="SMART" id="SM00245"/>
    </source>
</evidence>
<sequence>MINKGDVLLSGQWEKTEKADFTMMSLDDVENYLEKGIEEPCVFEIMKADGQTKEVILHKEKMRQTQDIVRSYVISDVHKIGYIILPAFYNDADENKPGCANDVAREILKLKKENIEGIILDLRYNGGGSIQEALDLAGIFIDVGPVCMFTDPSKKPVVLKDMNRGIAWDGPLMLLVNSYSASASEIVSAALQDHNRALIVGQSTYGKSTGQVVLPIDTTILPDLSNLNLMKKTDGYIKVTDMRIYRIDGSSHQKRGVIPDLEIPDFFSSDSETEKDSPYALDNDSISKKAYYTPLAALPSDSLNRLLSERILKNEWYRHMEQLSDSLLPYDDPESILFDMKSFKSRYLEILKISDELSDLFDNFSGTFNVQNHGYDLELIATDEYFRLLNETALKQIREDYEIQEAVNIMNDFIGIIKPEK</sequence>
<comment type="caution">
    <text evidence="5">The sequence shown here is derived from an EMBL/GenBank/DDBJ whole genome shotgun (WGS) entry which is preliminary data.</text>
</comment>
<dbReference type="SUPFAM" id="SSF52096">
    <property type="entry name" value="ClpP/crotonase"/>
    <property type="match status" value="1"/>
</dbReference>
<dbReference type="InterPro" id="IPR005151">
    <property type="entry name" value="Tail-specific_protease"/>
</dbReference>
<dbReference type="PANTHER" id="PTHR32060">
    <property type="entry name" value="TAIL-SPECIFIC PROTEASE"/>
    <property type="match status" value="1"/>
</dbReference>
<evidence type="ECO:0000256" key="1">
    <source>
        <dbReference type="ARBA" id="ARBA00022670"/>
    </source>
</evidence>
<feature type="domain" description="Tail specific protease" evidence="4">
    <location>
        <begin position="50"/>
        <end position="264"/>
    </location>
</feature>
<dbReference type="GO" id="GO:0008236">
    <property type="term" value="F:serine-type peptidase activity"/>
    <property type="evidence" value="ECO:0007669"/>
    <property type="project" value="UniProtKB-KW"/>
</dbReference>
<accession>A0A644X740</accession>
<evidence type="ECO:0000256" key="2">
    <source>
        <dbReference type="ARBA" id="ARBA00022801"/>
    </source>
</evidence>
<gene>
    <name evidence="5" type="ORF">SDC9_58331</name>
</gene>
<evidence type="ECO:0000313" key="5">
    <source>
        <dbReference type="EMBL" id="MPM11980.1"/>
    </source>
</evidence>
<dbReference type="GO" id="GO:0004175">
    <property type="term" value="F:endopeptidase activity"/>
    <property type="evidence" value="ECO:0007669"/>
    <property type="project" value="TreeGrafter"/>
</dbReference>
<organism evidence="5">
    <name type="scientific">bioreactor metagenome</name>
    <dbReference type="NCBI Taxonomy" id="1076179"/>
    <lineage>
        <taxon>unclassified sequences</taxon>
        <taxon>metagenomes</taxon>
        <taxon>ecological metagenomes</taxon>
    </lineage>
</organism>
<keyword evidence="1" id="KW-0645">Protease</keyword>
<keyword evidence="2" id="KW-0378">Hydrolase</keyword>
<dbReference type="PANTHER" id="PTHR32060:SF22">
    <property type="entry name" value="CARBOXYL-TERMINAL-PROCESSING PEPTIDASE 3, CHLOROPLASTIC"/>
    <property type="match status" value="1"/>
</dbReference>
<dbReference type="InterPro" id="IPR004447">
    <property type="entry name" value="Peptidase_S41A"/>
</dbReference>
<dbReference type="GO" id="GO:0006508">
    <property type="term" value="P:proteolysis"/>
    <property type="evidence" value="ECO:0007669"/>
    <property type="project" value="UniProtKB-KW"/>
</dbReference>
<name>A0A644X740_9ZZZZ</name>
<keyword evidence="3" id="KW-0720">Serine protease</keyword>
<proteinExistence type="predicted"/>
<dbReference type="EMBL" id="VSSQ01001905">
    <property type="protein sequence ID" value="MPM11980.1"/>
    <property type="molecule type" value="Genomic_DNA"/>
</dbReference>
<dbReference type="AlphaFoldDB" id="A0A644X740"/>
<protein>
    <recommendedName>
        <fullName evidence="4">Tail specific protease domain-containing protein</fullName>
    </recommendedName>
</protein>
<dbReference type="Gene3D" id="3.90.226.10">
    <property type="entry name" value="2-enoyl-CoA Hydratase, Chain A, domain 1"/>
    <property type="match status" value="1"/>
</dbReference>
<reference evidence="5" key="1">
    <citation type="submission" date="2019-08" db="EMBL/GenBank/DDBJ databases">
        <authorList>
            <person name="Kucharzyk K."/>
            <person name="Murdoch R.W."/>
            <person name="Higgins S."/>
            <person name="Loffler F."/>
        </authorList>
    </citation>
    <scope>NUCLEOTIDE SEQUENCE</scope>
</reference>
<dbReference type="CDD" id="cd07560">
    <property type="entry name" value="Peptidase_S41_CPP"/>
    <property type="match status" value="1"/>
</dbReference>
<dbReference type="GO" id="GO:0030288">
    <property type="term" value="C:outer membrane-bounded periplasmic space"/>
    <property type="evidence" value="ECO:0007669"/>
    <property type="project" value="TreeGrafter"/>
</dbReference>
<dbReference type="GO" id="GO:0007165">
    <property type="term" value="P:signal transduction"/>
    <property type="evidence" value="ECO:0007669"/>
    <property type="project" value="TreeGrafter"/>
</dbReference>